<proteinExistence type="predicted"/>
<evidence type="ECO:0000313" key="3">
    <source>
        <dbReference type="Proteomes" id="UP001153269"/>
    </source>
</evidence>
<dbReference type="Proteomes" id="UP001153269">
    <property type="component" value="Unassembled WGS sequence"/>
</dbReference>
<feature type="region of interest" description="Disordered" evidence="1">
    <location>
        <begin position="94"/>
        <end position="125"/>
    </location>
</feature>
<protein>
    <submittedName>
        <fullName evidence="2">Uncharacterized protein</fullName>
    </submittedName>
</protein>
<evidence type="ECO:0000313" key="2">
    <source>
        <dbReference type="EMBL" id="CAB1446155.1"/>
    </source>
</evidence>
<evidence type="ECO:0000256" key="1">
    <source>
        <dbReference type="SAM" id="MobiDB-lite"/>
    </source>
</evidence>
<name>A0A9N7VAW7_PLEPL</name>
<organism evidence="2 3">
    <name type="scientific">Pleuronectes platessa</name>
    <name type="common">European plaice</name>
    <dbReference type="NCBI Taxonomy" id="8262"/>
    <lineage>
        <taxon>Eukaryota</taxon>
        <taxon>Metazoa</taxon>
        <taxon>Chordata</taxon>
        <taxon>Craniata</taxon>
        <taxon>Vertebrata</taxon>
        <taxon>Euteleostomi</taxon>
        <taxon>Actinopterygii</taxon>
        <taxon>Neopterygii</taxon>
        <taxon>Teleostei</taxon>
        <taxon>Neoteleostei</taxon>
        <taxon>Acanthomorphata</taxon>
        <taxon>Carangaria</taxon>
        <taxon>Pleuronectiformes</taxon>
        <taxon>Pleuronectoidei</taxon>
        <taxon>Pleuronectidae</taxon>
        <taxon>Pleuronectes</taxon>
    </lineage>
</organism>
<keyword evidence="3" id="KW-1185">Reference proteome</keyword>
<gene>
    <name evidence="2" type="ORF">PLEPLA_LOCUS33894</name>
</gene>
<reference evidence="2" key="1">
    <citation type="submission" date="2020-03" db="EMBL/GenBank/DDBJ databases">
        <authorList>
            <person name="Weist P."/>
        </authorList>
    </citation>
    <scope>NUCLEOTIDE SEQUENCE</scope>
</reference>
<comment type="caution">
    <text evidence="2">The sequence shown here is derived from an EMBL/GenBank/DDBJ whole genome shotgun (WGS) entry which is preliminary data.</text>
</comment>
<dbReference type="AlphaFoldDB" id="A0A9N7VAW7"/>
<dbReference type="EMBL" id="CADEAL010003902">
    <property type="protein sequence ID" value="CAB1446155.1"/>
    <property type="molecule type" value="Genomic_DNA"/>
</dbReference>
<sequence length="125" mass="13509">MDTVDLSRNPLKIPSGDPSFILSRMDWGSPGLAITGHFLIDQVHHRSVNQSNHKKAGVTIVPFHHGVDSGHQSITRSPNSLRAVISTTQAALGSTPVIRGDPPSHYTRRAPGSTRRRVDAIPPVP</sequence>
<accession>A0A9N7VAW7</accession>